<dbReference type="Pfam" id="PF07714">
    <property type="entry name" value="PK_Tyr_Ser-Thr"/>
    <property type="match status" value="2"/>
</dbReference>
<dbReference type="InterPro" id="IPR011009">
    <property type="entry name" value="Kinase-like_dom_sf"/>
</dbReference>
<name>A0AAV5BRS3_ELECO</name>
<keyword evidence="2 3" id="KW-0067">ATP-binding</keyword>
<dbReference type="PANTHER" id="PTHR27005">
    <property type="entry name" value="WALL-ASSOCIATED RECEPTOR KINASE-LIKE 21"/>
    <property type="match status" value="1"/>
</dbReference>
<dbReference type="Proteomes" id="UP001054889">
    <property type="component" value="Unassembled WGS sequence"/>
</dbReference>
<dbReference type="InterPro" id="IPR000719">
    <property type="entry name" value="Prot_kinase_dom"/>
</dbReference>
<dbReference type="InterPro" id="IPR017441">
    <property type="entry name" value="Protein_kinase_ATP_BS"/>
</dbReference>
<dbReference type="Gene3D" id="1.10.510.10">
    <property type="entry name" value="Transferase(Phosphotransferase) domain 1"/>
    <property type="match status" value="2"/>
</dbReference>
<dbReference type="AlphaFoldDB" id="A0AAV5BRS3"/>
<evidence type="ECO:0000313" key="5">
    <source>
        <dbReference type="EMBL" id="GJM88435.1"/>
    </source>
</evidence>
<dbReference type="SUPFAM" id="SSF56112">
    <property type="entry name" value="Protein kinase-like (PK-like)"/>
    <property type="match status" value="2"/>
</dbReference>
<organism evidence="5 6">
    <name type="scientific">Eleusine coracana subsp. coracana</name>
    <dbReference type="NCBI Taxonomy" id="191504"/>
    <lineage>
        <taxon>Eukaryota</taxon>
        <taxon>Viridiplantae</taxon>
        <taxon>Streptophyta</taxon>
        <taxon>Embryophyta</taxon>
        <taxon>Tracheophyta</taxon>
        <taxon>Spermatophyta</taxon>
        <taxon>Magnoliopsida</taxon>
        <taxon>Liliopsida</taxon>
        <taxon>Poales</taxon>
        <taxon>Poaceae</taxon>
        <taxon>PACMAD clade</taxon>
        <taxon>Chloridoideae</taxon>
        <taxon>Cynodonteae</taxon>
        <taxon>Eleusininae</taxon>
        <taxon>Eleusine</taxon>
    </lineage>
</organism>
<dbReference type="GO" id="GO:0005524">
    <property type="term" value="F:ATP binding"/>
    <property type="evidence" value="ECO:0007669"/>
    <property type="project" value="UniProtKB-UniRule"/>
</dbReference>
<gene>
    <name evidence="5" type="primary">ga04495</name>
    <name evidence="5" type="ORF">PR202_ga04495</name>
</gene>
<proteinExistence type="predicted"/>
<evidence type="ECO:0000256" key="1">
    <source>
        <dbReference type="ARBA" id="ARBA00022741"/>
    </source>
</evidence>
<evidence type="ECO:0000259" key="4">
    <source>
        <dbReference type="PROSITE" id="PS50011"/>
    </source>
</evidence>
<feature type="domain" description="Protein kinase" evidence="4">
    <location>
        <begin position="43"/>
        <end position="523"/>
    </location>
</feature>
<comment type="caution">
    <text evidence="5">The sequence shown here is derived from an EMBL/GenBank/DDBJ whole genome shotgun (WGS) entry which is preliminary data.</text>
</comment>
<feature type="binding site" evidence="3">
    <location>
        <position position="72"/>
    </location>
    <ligand>
        <name>ATP</name>
        <dbReference type="ChEBI" id="CHEBI:30616"/>
    </ligand>
</feature>
<dbReference type="FunFam" id="3.30.200.20:FF:000337">
    <property type="entry name" value="Wall-associated receptor kinase 3"/>
    <property type="match status" value="1"/>
</dbReference>
<accession>A0AAV5BRS3</accession>
<dbReference type="GO" id="GO:0007166">
    <property type="term" value="P:cell surface receptor signaling pathway"/>
    <property type="evidence" value="ECO:0007669"/>
    <property type="project" value="InterPro"/>
</dbReference>
<keyword evidence="6" id="KW-1185">Reference proteome</keyword>
<evidence type="ECO:0000256" key="3">
    <source>
        <dbReference type="PROSITE-ProRule" id="PRU10141"/>
    </source>
</evidence>
<dbReference type="InterPro" id="IPR045274">
    <property type="entry name" value="WAK-like"/>
</dbReference>
<sequence>MIMELPENKLTNFIHGNQKAKWRPVSNHNINNFTEDEIKRITNNYGTPIGKGGFGQVYQGSLDDGTLVAVKKYICQNLKEGFAKEITVHCQINHKNVVRLYGYCTEENALMIVTEYVPRGNLRDLLHGSDDPISLDTRDKASESGFSTGLKRNFIDALKKGKQEARQMFDTEIANERNMTVLDEIGTLAAECFSKGIKERPEMRDVQRSLQLSMLDIFSRDARRCKRNFDRNAGPILERAAPTLTIFTKRSIQKISGDFSHSVSKGGHGIFYLGITEDGTPVALERSNSVDDDRRDDFVKAVQSLSRISHKNIVRFMGCCLETDIPVLVYEYDAKRTLNHILHGTEYRLLLEWRLDIAIGSAEALAYLNSLTPIKIVHGNFKSGNILLDDSLLPKVVSDIYLLGLSQSRSLDMAYVDPVYYKTGLFTSKSDVYSFGVVLLELITRKDARYGGNLSNKYIHIWKMADGSGRVAFDKEIAVEEGDIFILEEMGKLAIECLKEYPDERPEMVVVVERLQKLKTDWMEARRKKLQDL</sequence>
<protein>
    <recommendedName>
        <fullName evidence="4">Protein kinase domain-containing protein</fullName>
    </recommendedName>
</protein>
<evidence type="ECO:0000313" key="6">
    <source>
        <dbReference type="Proteomes" id="UP001054889"/>
    </source>
</evidence>
<dbReference type="PROSITE" id="PS50011">
    <property type="entry name" value="PROTEIN_KINASE_DOM"/>
    <property type="match status" value="1"/>
</dbReference>
<dbReference type="PROSITE" id="PS00107">
    <property type="entry name" value="PROTEIN_KINASE_ATP"/>
    <property type="match status" value="1"/>
</dbReference>
<reference evidence="5" key="1">
    <citation type="journal article" date="2018" name="DNA Res.">
        <title>Multiple hybrid de novo genome assembly of finger millet, an orphan allotetraploid crop.</title>
        <authorList>
            <person name="Hatakeyama M."/>
            <person name="Aluri S."/>
            <person name="Balachadran M.T."/>
            <person name="Sivarajan S.R."/>
            <person name="Patrignani A."/>
            <person name="Gruter S."/>
            <person name="Poveda L."/>
            <person name="Shimizu-Inatsugi R."/>
            <person name="Baeten J."/>
            <person name="Francoijs K.J."/>
            <person name="Nataraja K.N."/>
            <person name="Reddy Y.A.N."/>
            <person name="Phadnis S."/>
            <person name="Ravikumar R.L."/>
            <person name="Schlapbach R."/>
            <person name="Sreeman S.M."/>
            <person name="Shimizu K.K."/>
        </authorList>
    </citation>
    <scope>NUCLEOTIDE SEQUENCE</scope>
</reference>
<dbReference type="GO" id="GO:0004674">
    <property type="term" value="F:protein serine/threonine kinase activity"/>
    <property type="evidence" value="ECO:0007669"/>
    <property type="project" value="TreeGrafter"/>
</dbReference>
<dbReference type="InterPro" id="IPR001245">
    <property type="entry name" value="Ser-Thr/Tyr_kinase_cat_dom"/>
</dbReference>
<reference evidence="5" key="2">
    <citation type="submission" date="2021-12" db="EMBL/GenBank/DDBJ databases">
        <title>Resequencing data analysis of finger millet.</title>
        <authorList>
            <person name="Hatakeyama M."/>
            <person name="Aluri S."/>
            <person name="Balachadran M.T."/>
            <person name="Sivarajan S.R."/>
            <person name="Poveda L."/>
            <person name="Shimizu-Inatsugi R."/>
            <person name="Schlapbach R."/>
            <person name="Sreeman S.M."/>
            <person name="Shimizu K.K."/>
        </authorList>
    </citation>
    <scope>NUCLEOTIDE SEQUENCE</scope>
</reference>
<dbReference type="Gene3D" id="3.30.200.20">
    <property type="entry name" value="Phosphorylase Kinase, domain 1"/>
    <property type="match status" value="1"/>
</dbReference>
<evidence type="ECO:0000256" key="2">
    <source>
        <dbReference type="ARBA" id="ARBA00022840"/>
    </source>
</evidence>
<dbReference type="PANTHER" id="PTHR27005:SF468">
    <property type="entry name" value="OS01G0310500 PROTEIN"/>
    <property type="match status" value="1"/>
</dbReference>
<dbReference type="EMBL" id="BQKI01000002">
    <property type="protein sequence ID" value="GJM88435.1"/>
    <property type="molecule type" value="Genomic_DNA"/>
</dbReference>
<keyword evidence="1 3" id="KW-0547">Nucleotide-binding</keyword>
<dbReference type="GO" id="GO:0005886">
    <property type="term" value="C:plasma membrane"/>
    <property type="evidence" value="ECO:0007669"/>
    <property type="project" value="TreeGrafter"/>
</dbReference>